<reference evidence="2 3" key="1">
    <citation type="submission" date="2019-01" db="EMBL/GenBank/DDBJ databases">
        <title>Draft genome sequence of Cellulomonas takizawaensis strain TKZ-21.</title>
        <authorList>
            <person name="Yamamura H."/>
            <person name="Hayashi T."/>
            <person name="Hamada M."/>
            <person name="Serisawa Y."/>
            <person name="Matsuyama K."/>
            <person name="Nakagawa Y."/>
            <person name="Otoguro M."/>
            <person name="Yanagida F."/>
            <person name="Hayakawa M."/>
        </authorList>
    </citation>
    <scope>NUCLEOTIDE SEQUENCE [LARGE SCALE GENOMIC DNA]</scope>
    <source>
        <strain evidence="2 3">NBRC12680</strain>
    </source>
</reference>
<evidence type="ECO:0000313" key="3">
    <source>
        <dbReference type="Proteomes" id="UP000289954"/>
    </source>
</evidence>
<dbReference type="EMBL" id="BIMR01000056">
    <property type="protein sequence ID" value="GCE75887.1"/>
    <property type="molecule type" value="Genomic_DNA"/>
</dbReference>
<feature type="domain" description="HEPN" evidence="1">
    <location>
        <begin position="10"/>
        <end position="120"/>
    </location>
</feature>
<dbReference type="OrthoDB" id="3830832at2"/>
<evidence type="ECO:0000259" key="1">
    <source>
        <dbReference type="Pfam" id="PF05168"/>
    </source>
</evidence>
<evidence type="ECO:0000313" key="2">
    <source>
        <dbReference type="EMBL" id="GCE75887.1"/>
    </source>
</evidence>
<sequence>MGARDDALSHLRKARESLDAAGLELDMELHTAAASSAVLAGINAKDAICLQLTGRTGKAEDHRSAAPELAAAGPAGKALESTFRRLLGLKTAAQYQAGPISRTDATKAVEWATRMVDAARDVTGS</sequence>
<proteinExistence type="predicted"/>
<keyword evidence="3" id="KW-1185">Reference proteome</keyword>
<dbReference type="Proteomes" id="UP000289954">
    <property type="component" value="Unassembled WGS sequence"/>
</dbReference>
<dbReference type="Pfam" id="PF05168">
    <property type="entry name" value="HEPN"/>
    <property type="match status" value="1"/>
</dbReference>
<accession>A0A402DP31</accession>
<dbReference type="InterPro" id="IPR007842">
    <property type="entry name" value="HEPN_dom"/>
</dbReference>
<organism evidence="2 3">
    <name type="scientific">Cellulomonas biazotea</name>
    <dbReference type="NCBI Taxonomy" id="1709"/>
    <lineage>
        <taxon>Bacteria</taxon>
        <taxon>Bacillati</taxon>
        <taxon>Actinomycetota</taxon>
        <taxon>Actinomycetes</taxon>
        <taxon>Micrococcales</taxon>
        <taxon>Cellulomonadaceae</taxon>
        <taxon>Cellulomonas</taxon>
    </lineage>
</organism>
<comment type="caution">
    <text evidence="2">The sequence shown here is derived from an EMBL/GenBank/DDBJ whole genome shotgun (WGS) entry which is preliminary data.</text>
</comment>
<name>A0A402DP31_9CELL</name>
<dbReference type="AlphaFoldDB" id="A0A402DP31"/>
<gene>
    <name evidence="2" type="ORF">CBZ_09430</name>
</gene>
<dbReference type="RefSeq" id="WP_130780492.1">
    <property type="nucleotide sequence ID" value="NZ_BIMR01000056.1"/>
</dbReference>
<protein>
    <recommendedName>
        <fullName evidence="1">HEPN domain-containing protein</fullName>
    </recommendedName>
</protein>
<dbReference type="Gene3D" id="1.20.120.330">
    <property type="entry name" value="Nucleotidyltransferases domain 2"/>
    <property type="match status" value="1"/>
</dbReference>